<reference evidence="2 3" key="1">
    <citation type="submission" date="2023-03" db="EMBL/GenBank/DDBJ databases">
        <title>Paludisphaera mucosa sp. nov. a novel planctomycete from northern fen.</title>
        <authorList>
            <person name="Ivanova A."/>
        </authorList>
    </citation>
    <scope>NUCLEOTIDE SEQUENCE [LARGE SCALE GENOMIC DNA]</scope>
    <source>
        <strain evidence="2 3">Pla2</strain>
    </source>
</reference>
<sequence length="337" mass="37240">MRKDQLIRALSSTRPATPPRAKKERPAPRAPKNVKRPAAASDGHAAGPARRPVGAPSAVAPAPHTLNHASQKDRIIVLARDSYWLHAHWELSRTTLARAQAALGQEWHSALPILRLIDVTSEDTTNAAERIVRDIPIHGGVNNWYIDVVKPPRSYRIDVGYLSRRGKFYVLARSNIVTTPKAGVTDALEENWASVQQQFERVQNPSTINAHKSVSSTSVDLNDLFDERLRRPLSSLSMQNLSLGALPGLGRRFHFEIDAELIVYGTTEPNAQVTLQGEPVQLRPDGTFTVRFSLPDSRQIIPAVAASADGVEERTVVLAVERNTKELEPMIHDSNEL</sequence>
<keyword evidence="3" id="KW-1185">Reference proteome</keyword>
<name>A0ABT6FG87_9BACT</name>
<accession>A0ABT6FG87</accession>
<gene>
    <name evidence="2" type="ORF">PZE19_22655</name>
</gene>
<feature type="region of interest" description="Disordered" evidence="1">
    <location>
        <begin position="1"/>
        <end position="66"/>
    </location>
</feature>
<organism evidence="2 3">
    <name type="scientific">Paludisphaera mucosa</name>
    <dbReference type="NCBI Taxonomy" id="3030827"/>
    <lineage>
        <taxon>Bacteria</taxon>
        <taxon>Pseudomonadati</taxon>
        <taxon>Planctomycetota</taxon>
        <taxon>Planctomycetia</taxon>
        <taxon>Isosphaerales</taxon>
        <taxon>Isosphaeraceae</taxon>
        <taxon>Paludisphaera</taxon>
    </lineage>
</organism>
<feature type="compositionally biased region" description="Low complexity" evidence="1">
    <location>
        <begin position="37"/>
        <end position="63"/>
    </location>
</feature>
<dbReference type="InterPro" id="IPR032585">
    <property type="entry name" value="DUF4912"/>
</dbReference>
<dbReference type="InterPro" id="IPR013783">
    <property type="entry name" value="Ig-like_fold"/>
</dbReference>
<dbReference type="EMBL" id="JARRAG010000002">
    <property type="protein sequence ID" value="MDG3006582.1"/>
    <property type="molecule type" value="Genomic_DNA"/>
</dbReference>
<dbReference type="RefSeq" id="WP_277862878.1">
    <property type="nucleotide sequence ID" value="NZ_JARRAG010000002.1"/>
</dbReference>
<proteinExistence type="predicted"/>
<comment type="caution">
    <text evidence="2">The sequence shown here is derived from an EMBL/GenBank/DDBJ whole genome shotgun (WGS) entry which is preliminary data.</text>
</comment>
<dbReference type="Pfam" id="PF16258">
    <property type="entry name" value="DUF4912"/>
    <property type="match status" value="1"/>
</dbReference>
<evidence type="ECO:0000313" key="3">
    <source>
        <dbReference type="Proteomes" id="UP001216907"/>
    </source>
</evidence>
<dbReference type="Proteomes" id="UP001216907">
    <property type="component" value="Unassembled WGS sequence"/>
</dbReference>
<dbReference type="Gene3D" id="2.60.40.10">
    <property type="entry name" value="Immunoglobulins"/>
    <property type="match status" value="1"/>
</dbReference>
<protein>
    <submittedName>
        <fullName evidence="2">DUF4912 domain-containing protein</fullName>
    </submittedName>
</protein>
<evidence type="ECO:0000256" key="1">
    <source>
        <dbReference type="SAM" id="MobiDB-lite"/>
    </source>
</evidence>
<evidence type="ECO:0000313" key="2">
    <source>
        <dbReference type="EMBL" id="MDG3006582.1"/>
    </source>
</evidence>